<keyword evidence="5 7" id="KW-1133">Transmembrane helix</keyword>
<dbReference type="RefSeq" id="WP_273748326.1">
    <property type="nucleotide sequence ID" value="NZ_JAQSJE010000001.1"/>
</dbReference>
<feature type="transmembrane region" description="Helical" evidence="7">
    <location>
        <begin position="148"/>
        <end position="168"/>
    </location>
</feature>
<dbReference type="Proteomes" id="UP001221909">
    <property type="component" value="Unassembled WGS sequence"/>
</dbReference>
<keyword evidence="3" id="KW-0813">Transport</keyword>
<comment type="similarity">
    <text evidence="2">Belongs to the nucleobase:cation symporter-2 (NCS2) (TC 2.A.40) family.</text>
</comment>
<evidence type="ECO:0000256" key="7">
    <source>
        <dbReference type="SAM" id="Phobius"/>
    </source>
</evidence>
<accession>A0ABT5MNP4</accession>
<feature type="transmembrane region" description="Helical" evidence="7">
    <location>
        <begin position="114"/>
        <end position="136"/>
    </location>
</feature>
<organism evidence="8 9">
    <name type="scientific">Mannheimia cairinae</name>
    <dbReference type="NCBI Taxonomy" id="3025936"/>
    <lineage>
        <taxon>Bacteria</taxon>
        <taxon>Pseudomonadati</taxon>
        <taxon>Pseudomonadota</taxon>
        <taxon>Gammaproteobacteria</taxon>
        <taxon>Pasteurellales</taxon>
        <taxon>Pasteurellaceae</taxon>
        <taxon>Mannheimia</taxon>
    </lineage>
</organism>
<proteinExistence type="inferred from homology"/>
<evidence type="ECO:0000313" key="8">
    <source>
        <dbReference type="EMBL" id="MDD0823196.1"/>
    </source>
</evidence>
<feature type="transmembrane region" description="Helical" evidence="7">
    <location>
        <begin position="175"/>
        <end position="195"/>
    </location>
</feature>
<dbReference type="InterPro" id="IPR006042">
    <property type="entry name" value="Xan_ur_permease"/>
</dbReference>
<keyword evidence="9" id="KW-1185">Reference proteome</keyword>
<evidence type="ECO:0000256" key="1">
    <source>
        <dbReference type="ARBA" id="ARBA00004141"/>
    </source>
</evidence>
<evidence type="ECO:0000256" key="6">
    <source>
        <dbReference type="ARBA" id="ARBA00023136"/>
    </source>
</evidence>
<sequence>MTNQTISTPKQAFVGLQMLFVAFGALVLMPLITGLDPNTALLTAGIGTLLFQICTKGQVPIFLASSFAFIAPIQYGVQQWGIPVTMGGLVFTGLVYFLLSTLVKLKGAKILEKLFPPVVVGPVIIIIGLGLAPVAVDMALAKGTEIEPNTALIISMATLITTLIVAVFAKGMMKLVPIMFGIVVGYILSLVYGIIDFSKVSEAAWFSLPTITTPEFKLEAILYLLPIALAPAVEHVGGIMAISSVTGKDFMNKPGLHRTLLGDGVATTAASFLGGPPNTTYAEVTGAVMLTKNFNPRVMTWAACWAIAISFCGKVGAFLQTIPGVVMGGIMMLVFGSIAAVGMSTLIRAKVDMGQARNLCIVSVVMTFGIGGMFINVGEFSLKGISLCAIAAIIMNLILPQEKKETESH</sequence>
<evidence type="ECO:0000256" key="3">
    <source>
        <dbReference type="ARBA" id="ARBA00022448"/>
    </source>
</evidence>
<feature type="transmembrane region" description="Helical" evidence="7">
    <location>
        <begin position="298"/>
        <end position="319"/>
    </location>
</feature>
<evidence type="ECO:0000256" key="5">
    <source>
        <dbReference type="ARBA" id="ARBA00022989"/>
    </source>
</evidence>
<comment type="caution">
    <text evidence="8">The sequence shown here is derived from an EMBL/GenBank/DDBJ whole genome shotgun (WGS) entry which is preliminary data.</text>
</comment>
<protein>
    <submittedName>
        <fullName evidence="8">Uracil-xanthine permease family protein</fullName>
    </submittedName>
</protein>
<reference evidence="8 9" key="1">
    <citation type="submission" date="2023-02" db="EMBL/GenBank/DDBJ databases">
        <title>Mannheimia cairiniae sp. nov., a novel species of Mannheimia obtained from moscovy ducks (Cairina moschata) and reclassification of Mannheimia ovis as heterotypic synonym of Mannheimia pernigra.</title>
        <authorList>
            <person name="Christensen H."/>
        </authorList>
    </citation>
    <scope>NUCLEOTIDE SEQUENCE [LARGE SCALE GENOMIC DNA]</scope>
    <source>
        <strain evidence="8 9">AT1</strain>
    </source>
</reference>
<evidence type="ECO:0000256" key="2">
    <source>
        <dbReference type="ARBA" id="ARBA00008821"/>
    </source>
</evidence>
<feature type="transmembrane region" description="Helical" evidence="7">
    <location>
        <begin position="83"/>
        <end position="102"/>
    </location>
</feature>
<feature type="transmembrane region" description="Helical" evidence="7">
    <location>
        <begin position="381"/>
        <end position="399"/>
    </location>
</feature>
<keyword evidence="6 7" id="KW-0472">Membrane</keyword>
<keyword evidence="4 7" id="KW-0812">Transmembrane</keyword>
<dbReference type="EMBL" id="JAQSJE010000001">
    <property type="protein sequence ID" value="MDD0823196.1"/>
    <property type="molecule type" value="Genomic_DNA"/>
</dbReference>
<dbReference type="InterPro" id="IPR006043">
    <property type="entry name" value="NCS2"/>
</dbReference>
<gene>
    <name evidence="8" type="ORF">PTQ27_01730</name>
</gene>
<evidence type="ECO:0000313" key="9">
    <source>
        <dbReference type="Proteomes" id="UP001221909"/>
    </source>
</evidence>
<dbReference type="NCBIfam" id="TIGR00801">
    <property type="entry name" value="ncs2"/>
    <property type="match status" value="1"/>
</dbReference>
<feature type="transmembrane region" description="Helical" evidence="7">
    <location>
        <begin position="12"/>
        <end position="32"/>
    </location>
</feature>
<feature type="transmembrane region" description="Helical" evidence="7">
    <location>
        <begin position="220"/>
        <end position="243"/>
    </location>
</feature>
<feature type="transmembrane region" description="Helical" evidence="7">
    <location>
        <begin position="325"/>
        <end position="347"/>
    </location>
</feature>
<evidence type="ECO:0000256" key="4">
    <source>
        <dbReference type="ARBA" id="ARBA00022692"/>
    </source>
</evidence>
<dbReference type="PANTHER" id="PTHR42810:SF2">
    <property type="entry name" value="PURINE PERMEASE C1399.01C-RELATED"/>
    <property type="match status" value="1"/>
</dbReference>
<feature type="transmembrane region" description="Helical" evidence="7">
    <location>
        <begin position="359"/>
        <end position="375"/>
    </location>
</feature>
<name>A0ABT5MNP4_9PAST</name>
<dbReference type="PANTHER" id="PTHR42810">
    <property type="entry name" value="PURINE PERMEASE C1399.01C-RELATED"/>
    <property type="match status" value="1"/>
</dbReference>
<comment type="subcellular location">
    <subcellularLocation>
        <location evidence="1">Membrane</location>
        <topology evidence="1">Multi-pass membrane protein</topology>
    </subcellularLocation>
</comment>
<dbReference type="Pfam" id="PF00860">
    <property type="entry name" value="Xan_ur_permease"/>
    <property type="match status" value="1"/>
</dbReference>